<sequence length="75" mass="8984">MIAKTYLRPVNTKIFYSLFETLRSSVSDSRNLIVHIDELNSAVSELKENDERRRFVKDILKRIGKNEVDYVWFYL</sequence>
<dbReference type="AlphaFoldDB" id="A0A7C3YQW7"/>
<dbReference type="EMBL" id="DTMQ01000048">
    <property type="protein sequence ID" value="HGE99991.1"/>
    <property type="molecule type" value="Genomic_DNA"/>
</dbReference>
<accession>A0A7C3YQW7</accession>
<protein>
    <submittedName>
        <fullName evidence="1">Uncharacterized protein</fullName>
    </submittedName>
</protein>
<gene>
    <name evidence="1" type="ORF">ENX07_08005</name>
</gene>
<proteinExistence type="predicted"/>
<name>A0A7C3YQW7_UNCW3</name>
<organism evidence="1">
    <name type="scientific">candidate division WOR-3 bacterium</name>
    <dbReference type="NCBI Taxonomy" id="2052148"/>
    <lineage>
        <taxon>Bacteria</taxon>
        <taxon>Bacteria division WOR-3</taxon>
    </lineage>
</organism>
<comment type="caution">
    <text evidence="1">The sequence shown here is derived from an EMBL/GenBank/DDBJ whole genome shotgun (WGS) entry which is preliminary data.</text>
</comment>
<reference evidence="1" key="1">
    <citation type="journal article" date="2020" name="mSystems">
        <title>Genome- and Community-Level Interaction Insights into Carbon Utilization and Element Cycling Functions of Hydrothermarchaeota in Hydrothermal Sediment.</title>
        <authorList>
            <person name="Zhou Z."/>
            <person name="Liu Y."/>
            <person name="Xu W."/>
            <person name="Pan J."/>
            <person name="Luo Z.H."/>
            <person name="Li M."/>
        </authorList>
    </citation>
    <scope>NUCLEOTIDE SEQUENCE [LARGE SCALE GENOMIC DNA]</scope>
    <source>
        <strain evidence="1">SpSt-906</strain>
    </source>
</reference>
<evidence type="ECO:0000313" key="1">
    <source>
        <dbReference type="EMBL" id="HGE99991.1"/>
    </source>
</evidence>